<dbReference type="EMBL" id="CP044455">
    <property type="protein sequence ID" value="QIC69507.1"/>
    <property type="molecule type" value="Genomic_DNA"/>
</dbReference>
<dbReference type="NCBIfam" id="NF008405">
    <property type="entry name" value="PRK11207.1"/>
    <property type="match status" value="1"/>
</dbReference>
<dbReference type="GO" id="GO:0032259">
    <property type="term" value="P:methylation"/>
    <property type="evidence" value="ECO:0007669"/>
    <property type="project" value="UniProtKB-KW"/>
</dbReference>
<feature type="domain" description="Tellurite resistance methyltransferase TehB-like" evidence="1">
    <location>
        <begin position="90"/>
        <end position="283"/>
    </location>
</feature>
<protein>
    <submittedName>
        <fullName evidence="3">SAM-dependent methyltransferase TehB</fullName>
    </submittedName>
</protein>
<evidence type="ECO:0000313" key="3">
    <source>
        <dbReference type="EMBL" id="QIC69507.1"/>
    </source>
</evidence>
<dbReference type="GO" id="GO:0008757">
    <property type="term" value="F:S-adenosylmethionine-dependent methyltransferase activity"/>
    <property type="evidence" value="ECO:0007669"/>
    <property type="project" value="InterPro"/>
</dbReference>
<keyword evidence="3" id="KW-0808">Transferase</keyword>
<feature type="domain" description="TehB/YeaR-like" evidence="2">
    <location>
        <begin position="8"/>
        <end position="88"/>
    </location>
</feature>
<dbReference type="InterPro" id="IPR015392">
    <property type="entry name" value="TehB/YeaR-like_dom"/>
</dbReference>
<reference evidence="3 4" key="1">
    <citation type="submission" date="2019-09" db="EMBL/GenBank/DDBJ databases">
        <title>Non-baumannii Acinetobacter spp. carrying blaNDM-1 isolated in China.</title>
        <authorList>
            <person name="Cui C."/>
            <person name="Chen C."/>
            <person name="Sun J."/>
            <person name="Liu Y."/>
        </authorList>
    </citation>
    <scope>NUCLEOTIDE SEQUENCE [LARGE SCALE GENOMIC DNA]</scope>
    <source>
        <strain evidence="3 4">B18</strain>
    </source>
</reference>
<keyword evidence="3" id="KW-0489">Methyltransferase</keyword>
<evidence type="ECO:0000259" key="2">
    <source>
        <dbReference type="Pfam" id="PF09313"/>
    </source>
</evidence>
<evidence type="ECO:0000259" key="1">
    <source>
        <dbReference type="Pfam" id="PF03848"/>
    </source>
</evidence>
<dbReference type="NCBIfam" id="NF008992">
    <property type="entry name" value="PRK12335.1"/>
    <property type="match status" value="1"/>
</dbReference>
<dbReference type="GO" id="GO:0046690">
    <property type="term" value="P:response to tellurium ion"/>
    <property type="evidence" value="ECO:0007669"/>
    <property type="project" value="InterPro"/>
</dbReference>
<dbReference type="Gene3D" id="2.60.120.10">
    <property type="entry name" value="Jelly Rolls"/>
    <property type="match status" value="1"/>
</dbReference>
<dbReference type="Gene3D" id="3.40.50.150">
    <property type="entry name" value="Vaccinia Virus protein VP39"/>
    <property type="match status" value="1"/>
</dbReference>
<dbReference type="InterPro" id="IPR014710">
    <property type="entry name" value="RmlC-like_jellyroll"/>
</dbReference>
<accession>A0A6C0XZZ2</accession>
<dbReference type="SUPFAM" id="SSF53335">
    <property type="entry name" value="S-adenosyl-L-methionine-dependent methyltransferases"/>
    <property type="match status" value="1"/>
</dbReference>
<evidence type="ECO:0000313" key="4">
    <source>
        <dbReference type="Proteomes" id="UP000503440"/>
    </source>
</evidence>
<dbReference type="Proteomes" id="UP000503440">
    <property type="component" value="Chromosome"/>
</dbReference>
<dbReference type="InterPro" id="IPR015985">
    <property type="entry name" value="TehB-like_dom"/>
</dbReference>
<dbReference type="InterPro" id="IPR029063">
    <property type="entry name" value="SAM-dependent_MTases_sf"/>
</dbReference>
<dbReference type="RefSeq" id="WP_163145519.1">
    <property type="nucleotide sequence ID" value="NZ_CP044455.1"/>
</dbReference>
<dbReference type="PANTHER" id="PTHR43861">
    <property type="entry name" value="TRANS-ACONITATE 2-METHYLTRANSFERASE-RELATED"/>
    <property type="match status" value="1"/>
</dbReference>
<dbReference type="InterPro" id="IPR004537">
    <property type="entry name" value="Tellurite-R_MeTrfase_TehB"/>
</dbReference>
<proteinExistence type="predicted"/>
<gene>
    <name evidence="3" type="primary">tehB</name>
    <name evidence="3" type="ORF">FSC09_03355</name>
</gene>
<organism evidence="3 4">
    <name type="scientific">Acinetobacter indicus</name>
    <dbReference type="NCBI Taxonomy" id="756892"/>
    <lineage>
        <taxon>Bacteria</taxon>
        <taxon>Pseudomonadati</taxon>
        <taxon>Pseudomonadota</taxon>
        <taxon>Gammaproteobacteria</taxon>
        <taxon>Moraxellales</taxon>
        <taxon>Moraxellaceae</taxon>
        <taxon>Acinetobacter</taxon>
    </lineage>
</organism>
<sequence length="288" mass="32659">MQTLVCYKQLPIWTQDTIPPGFLRQHNTKAGTWAQLKVLKGELRFALLDEAGMLLSEHLFSPEQQPPMLEPQVWHKIVSASADIECQLSFYCTADDYFAKKYKLTPTHSEILAAQPSLQGNTALDVGCGSGRNALFLSQHGFQVDAWDVNAQSLERLNEIIQQEQIQSIHTTLRDLNINPQIQGQYDFVYCTVVMMFLQPDTIPTLIQQMQQATKAGGLNLIVCAMDSEDYPIQPDFPFSFKAGELKAYYEGWTLLKYNENVGELHRVDEQGKRIQQRFATLLAQKTA</sequence>
<dbReference type="Pfam" id="PF09313">
    <property type="entry name" value="TehB-like"/>
    <property type="match status" value="1"/>
</dbReference>
<dbReference type="CDD" id="cd02440">
    <property type="entry name" value="AdoMet_MTases"/>
    <property type="match status" value="1"/>
</dbReference>
<dbReference type="Pfam" id="PF03848">
    <property type="entry name" value="TehB"/>
    <property type="match status" value="1"/>
</dbReference>
<dbReference type="NCBIfam" id="TIGR00477">
    <property type="entry name" value="tehB"/>
    <property type="match status" value="1"/>
</dbReference>
<dbReference type="SUPFAM" id="SSF51197">
    <property type="entry name" value="Clavaminate synthase-like"/>
    <property type="match status" value="1"/>
</dbReference>
<dbReference type="InterPro" id="IPR014431">
    <property type="entry name" value="Tellurite-R_TehB-2"/>
</dbReference>
<name>A0A6C0XZZ2_9GAMM</name>
<dbReference type="PIRSF" id="PIRSF005215">
    <property type="entry name" value="TehB"/>
    <property type="match status" value="1"/>
</dbReference>
<dbReference type="GO" id="GO:0005737">
    <property type="term" value="C:cytoplasm"/>
    <property type="evidence" value="ECO:0007669"/>
    <property type="project" value="InterPro"/>
</dbReference>
<dbReference type="AlphaFoldDB" id="A0A6C0XZZ2"/>